<dbReference type="InterPro" id="IPR033900">
    <property type="entry name" value="Gram_neg_porin_domain"/>
</dbReference>
<evidence type="ECO:0000256" key="1">
    <source>
        <dbReference type="ARBA" id="ARBA00004571"/>
    </source>
</evidence>
<name>A0A6B9GHI1_PANCY</name>
<dbReference type="PRINTS" id="PR00183">
    <property type="entry name" value="ECOLIPORIN"/>
</dbReference>
<evidence type="ECO:0000256" key="4">
    <source>
        <dbReference type="ARBA" id="ARBA00023136"/>
    </source>
</evidence>
<dbReference type="GO" id="GO:0034220">
    <property type="term" value="P:monoatomic ion transmembrane transport"/>
    <property type="evidence" value="ECO:0007669"/>
    <property type="project" value="InterPro"/>
</dbReference>
<dbReference type="GO" id="GO:0009279">
    <property type="term" value="C:cell outer membrane"/>
    <property type="evidence" value="ECO:0007669"/>
    <property type="project" value="UniProtKB-SubCell"/>
</dbReference>
<evidence type="ECO:0000313" key="7">
    <source>
        <dbReference type="Proteomes" id="UP000502005"/>
    </source>
</evidence>
<evidence type="ECO:0000313" key="6">
    <source>
        <dbReference type="EMBL" id="QGY32856.1"/>
    </source>
</evidence>
<comment type="similarity">
    <text evidence="2">Belongs to the Gram-negative porin family.</text>
</comment>
<keyword evidence="3 5" id="KW-0732">Signal</keyword>
<feature type="signal peptide" evidence="5">
    <location>
        <begin position="1"/>
        <end position="22"/>
    </location>
</feature>
<evidence type="ECO:0000256" key="5">
    <source>
        <dbReference type="SAM" id="SignalP"/>
    </source>
</evidence>
<dbReference type="InterPro" id="IPR001897">
    <property type="entry name" value="Porin_gammaproteobac"/>
</dbReference>
<dbReference type="InterPro" id="IPR050298">
    <property type="entry name" value="Gram-neg_bact_OMP"/>
</dbReference>
<dbReference type="CDD" id="cd00342">
    <property type="entry name" value="gram_neg_porins"/>
    <property type="match status" value="1"/>
</dbReference>
<dbReference type="InterPro" id="IPR023614">
    <property type="entry name" value="Porin_dom_sf"/>
</dbReference>
<dbReference type="Gene3D" id="2.40.160.10">
    <property type="entry name" value="Porin"/>
    <property type="match status" value="1"/>
</dbReference>
<comment type="subcellular location">
    <subcellularLocation>
        <location evidence="1">Cell outer membrane</location>
        <topology evidence="1">Multi-pass membrane protein</topology>
    </subcellularLocation>
</comment>
<evidence type="ECO:0000256" key="3">
    <source>
        <dbReference type="ARBA" id="ARBA00022729"/>
    </source>
</evidence>
<evidence type="ECO:0000256" key="2">
    <source>
        <dbReference type="ARBA" id="ARBA00007539"/>
    </source>
</evidence>
<dbReference type="PANTHER" id="PTHR34501:SF2">
    <property type="entry name" value="OUTER MEMBRANE PORIN F-RELATED"/>
    <property type="match status" value="1"/>
</dbReference>
<dbReference type="GO" id="GO:0015288">
    <property type="term" value="F:porin activity"/>
    <property type="evidence" value="ECO:0007669"/>
    <property type="project" value="InterPro"/>
</dbReference>
<keyword evidence="6" id="KW-0614">Plasmid</keyword>
<geneLocation type="plasmid" evidence="7">
    <name>pne1b</name>
</geneLocation>
<organism evidence="6 7">
    <name type="scientific">Pantoea cypripedii</name>
    <name type="common">Pectobacterium cypripedii</name>
    <name type="synonym">Erwinia cypripedii</name>
    <dbReference type="NCBI Taxonomy" id="55209"/>
    <lineage>
        <taxon>Bacteria</taxon>
        <taxon>Pseudomonadati</taxon>
        <taxon>Pseudomonadota</taxon>
        <taxon>Gammaproteobacteria</taxon>
        <taxon>Enterobacterales</taxon>
        <taxon>Erwiniaceae</taxon>
        <taxon>Pantoea</taxon>
    </lineage>
</organism>
<dbReference type="EMBL" id="CP024770">
    <property type="protein sequence ID" value="QGY32856.1"/>
    <property type="molecule type" value="Genomic_DNA"/>
</dbReference>
<protein>
    <submittedName>
        <fullName evidence="6">Porin OmpC</fullName>
    </submittedName>
</protein>
<dbReference type="Pfam" id="PF00267">
    <property type="entry name" value="Porin_1"/>
    <property type="match status" value="1"/>
</dbReference>
<dbReference type="PRINTS" id="PR00182">
    <property type="entry name" value="ECOLNEIPORIN"/>
</dbReference>
<dbReference type="InterPro" id="IPR001702">
    <property type="entry name" value="Porin_Gram-ve"/>
</dbReference>
<keyword evidence="4" id="KW-0472">Membrane</keyword>
<sequence>MKVMKFTLLAVAVVLPAISQGAEIYNKDGNKLDLYGSVRARHYFSDDTSVDGDNSYVRLGFKGQTKINDKLTGYGQWEYNIQANHSEAEGDEGNKTRYGFAGLKYDQWGSIDYGRNNGVLYDVASITDYAPIFDHLTDSYTDGFMTGRATGVLTYRNTSFFGLSDNVNFALQYQGKNGAGNNNSGRTVYTSNGEGAGASASYSFDWGGTVLAAYGNSHRTAAQEALAYGDGERAEMWALGFKYNPGQFYAAIKYSEGQNITPIRGYGFANKTQNFEVYSRYVFENGIVPGIGWFQSQGKEIEGYGDVYLAKYLDVNVAYFLNKNFLVYTDYKINQLDKNTPFGISTDDSFGVGMTYQF</sequence>
<accession>A0A6B9GHI1</accession>
<feature type="chain" id="PRO_5025490572" evidence="5">
    <location>
        <begin position="23"/>
        <end position="358"/>
    </location>
</feature>
<dbReference type="AlphaFoldDB" id="A0A6B9GHI1"/>
<proteinExistence type="inferred from homology"/>
<dbReference type="Proteomes" id="UP000502005">
    <property type="component" value="Plasmid pNE1B"/>
</dbReference>
<gene>
    <name evidence="6" type="ORF">CUN67_28375</name>
</gene>
<dbReference type="PANTHER" id="PTHR34501">
    <property type="entry name" value="PROTEIN YDDL-RELATED"/>
    <property type="match status" value="1"/>
</dbReference>
<reference evidence="6 7" key="1">
    <citation type="submission" date="2017-11" db="EMBL/GenBank/DDBJ databases">
        <title>Genome sequence of Pantoea cypripedii NE1.</title>
        <authorList>
            <person name="Nascimento F.X."/>
        </authorList>
    </citation>
    <scope>NUCLEOTIDE SEQUENCE [LARGE SCALE GENOMIC DNA]</scope>
    <source>
        <strain evidence="6 7">NE1</strain>
        <plasmid evidence="7">pne1b</plasmid>
    </source>
</reference>
<dbReference type="SUPFAM" id="SSF56935">
    <property type="entry name" value="Porins"/>
    <property type="match status" value="1"/>
</dbReference>